<dbReference type="EMBL" id="BKCJ010002107">
    <property type="protein sequence ID" value="GEU46299.1"/>
    <property type="molecule type" value="Genomic_DNA"/>
</dbReference>
<name>A0A6L2KBG4_TANCI</name>
<feature type="compositionally biased region" description="Low complexity" evidence="1">
    <location>
        <begin position="112"/>
        <end position="125"/>
    </location>
</feature>
<protein>
    <submittedName>
        <fullName evidence="2">Uncharacterized protein</fullName>
    </submittedName>
</protein>
<accession>A0A6L2KBG4</accession>
<gene>
    <name evidence="2" type="ORF">Tci_018277</name>
</gene>
<comment type="caution">
    <text evidence="2">The sequence shown here is derived from an EMBL/GenBank/DDBJ whole genome shotgun (WGS) entry which is preliminary data.</text>
</comment>
<organism evidence="2">
    <name type="scientific">Tanacetum cinerariifolium</name>
    <name type="common">Dalmatian daisy</name>
    <name type="synonym">Chrysanthemum cinerariifolium</name>
    <dbReference type="NCBI Taxonomy" id="118510"/>
    <lineage>
        <taxon>Eukaryota</taxon>
        <taxon>Viridiplantae</taxon>
        <taxon>Streptophyta</taxon>
        <taxon>Embryophyta</taxon>
        <taxon>Tracheophyta</taxon>
        <taxon>Spermatophyta</taxon>
        <taxon>Magnoliopsida</taxon>
        <taxon>eudicotyledons</taxon>
        <taxon>Gunneridae</taxon>
        <taxon>Pentapetalae</taxon>
        <taxon>asterids</taxon>
        <taxon>campanulids</taxon>
        <taxon>Asterales</taxon>
        <taxon>Asteraceae</taxon>
        <taxon>Asteroideae</taxon>
        <taxon>Anthemideae</taxon>
        <taxon>Anthemidinae</taxon>
        <taxon>Tanacetum</taxon>
    </lineage>
</organism>
<feature type="compositionally biased region" description="Basic and acidic residues" evidence="1">
    <location>
        <begin position="475"/>
        <end position="487"/>
    </location>
</feature>
<feature type="compositionally biased region" description="Low complexity" evidence="1">
    <location>
        <begin position="391"/>
        <end position="422"/>
    </location>
</feature>
<evidence type="ECO:0000256" key="1">
    <source>
        <dbReference type="SAM" id="MobiDB-lite"/>
    </source>
</evidence>
<dbReference type="AlphaFoldDB" id="A0A6L2KBG4"/>
<feature type="compositionally biased region" description="Low complexity" evidence="1">
    <location>
        <begin position="455"/>
        <end position="469"/>
    </location>
</feature>
<feature type="region of interest" description="Disordered" evidence="1">
    <location>
        <begin position="390"/>
        <end position="423"/>
    </location>
</feature>
<reference evidence="2" key="1">
    <citation type="journal article" date="2019" name="Sci. Rep.">
        <title>Draft genome of Tanacetum cinerariifolium, the natural source of mosquito coil.</title>
        <authorList>
            <person name="Yamashiro T."/>
            <person name="Shiraishi A."/>
            <person name="Satake H."/>
            <person name="Nakayama K."/>
        </authorList>
    </citation>
    <scope>NUCLEOTIDE SEQUENCE</scope>
</reference>
<evidence type="ECO:0000313" key="2">
    <source>
        <dbReference type="EMBL" id="GEU46299.1"/>
    </source>
</evidence>
<proteinExistence type="predicted"/>
<feature type="region of interest" description="Disordered" evidence="1">
    <location>
        <begin position="105"/>
        <end position="127"/>
    </location>
</feature>
<sequence length="673" mass="73782">MTSRLRTRIPSMPRLEESVGSHTLRVILFGTIPTSIPVVPIEVSIVYDDLLVAPKVGAVFVISPTKVLDLVDYSSFFDSDPSEDSLLQAPELLLVSPFLCSDDSKANSESKPGASRPSLPSGSSSHDTFAPSFEFPLAPVVSPPEIRRRLVILIQPGEAIPFSRPYRTHPNGPRPVWRCDILVSIAKVLVNQVMAAPVILILLDSFEESVGSHTSRVILFGTIPTSIHVVPVEVPIVHADLLVTPKVRKVFVISPTKVLDLVDYSSSSDSDPLEDFLPLVPKLLLVSPFLCSNDLKVDSESKPAKQRHERHESLSAHDAMVSRWRDRAHLVCPYSQDHYLMILLHHHLSFLLLLLFPHPRFVDGQRFLSDKGRLFLLVDPTVPILVGQVNSTSDSSSSGSSSGSSLDTFSGSPSNSSSVHSSGCDALESSLDSSYKRSLDLFSPSARPSCKRCRSSTTLVPSSTPVSRSITPTPTDHRFGIDDGVRAPTEDGIGVGVEIAASDIREDEDEFEAEANTIGIKETVVDPLVTGGISESTRGDVPDLEDTFYDIIHYMSEVPLDRITEFKIAQRQLEAVQLIASGERAILAYRIRRLVRENLRVQALLCIERDRVDSLPLEAREANRNIRLGNGNDEGGNCNDDGNENGGGMAMEITMRMMKVLGMLFENVHTRTS</sequence>
<feature type="region of interest" description="Disordered" evidence="1">
    <location>
        <begin position="443"/>
        <end position="487"/>
    </location>
</feature>